<reference evidence="7" key="1">
    <citation type="submission" date="2024-07" db="EMBL/GenBank/DDBJ databases">
        <title>Two chromosome-level genome assemblies of Korean endemic species Abeliophyllum distichum and Forsythia ovata (Oleaceae).</title>
        <authorList>
            <person name="Jang H."/>
        </authorList>
    </citation>
    <scope>NUCLEOTIDE SEQUENCE [LARGE SCALE GENOMIC DNA]</scope>
</reference>
<dbReference type="GO" id="GO:0008234">
    <property type="term" value="F:cysteine-type peptidase activity"/>
    <property type="evidence" value="ECO:0007669"/>
    <property type="project" value="UniProtKB-KW"/>
</dbReference>
<keyword evidence="4" id="KW-0788">Thiol protease</keyword>
<protein>
    <submittedName>
        <fullName evidence="6">Ulp1 protease family</fullName>
    </submittedName>
</protein>
<dbReference type="GO" id="GO:0006508">
    <property type="term" value="P:proteolysis"/>
    <property type="evidence" value="ECO:0007669"/>
    <property type="project" value="UniProtKB-KW"/>
</dbReference>
<evidence type="ECO:0000256" key="2">
    <source>
        <dbReference type="ARBA" id="ARBA00022670"/>
    </source>
</evidence>
<dbReference type="InterPro" id="IPR038765">
    <property type="entry name" value="Papain-like_cys_pep_sf"/>
</dbReference>
<evidence type="ECO:0000256" key="4">
    <source>
        <dbReference type="ARBA" id="ARBA00022807"/>
    </source>
</evidence>
<dbReference type="Proteomes" id="UP001604336">
    <property type="component" value="Unassembled WGS sequence"/>
</dbReference>
<dbReference type="PANTHER" id="PTHR12606">
    <property type="entry name" value="SENTRIN/SUMO-SPECIFIC PROTEASE"/>
    <property type="match status" value="1"/>
</dbReference>
<sequence>MAMFSQEIRLKVTTTDSFFGSMVRGLYPALLKDINAIARQMPIRMGTRAHWILGYLDIEKRCINVFNSCWGTIRDREVIADVEAFAFVIPHLMANIDVWQPAIVDGVQQIEPLAVSIVHDIPQQSNGTDCGVYMINYAKYIINDNIQDMPNHFDATVEKTRLASLLYKHVTEKMSQGYETDPDFLTRKARKAMRAVKKKKPT</sequence>
<gene>
    <name evidence="6" type="ORF">Adt_44899</name>
</gene>
<feature type="domain" description="Ubiquitin-like protease family profile" evidence="5">
    <location>
        <begin position="1"/>
        <end position="141"/>
    </location>
</feature>
<dbReference type="Pfam" id="PF02902">
    <property type="entry name" value="Peptidase_C48"/>
    <property type="match status" value="1"/>
</dbReference>
<dbReference type="InterPro" id="IPR003653">
    <property type="entry name" value="Peptidase_C48_C"/>
</dbReference>
<dbReference type="AlphaFoldDB" id="A0ABD1PC53"/>
<comment type="similarity">
    <text evidence="1">Belongs to the peptidase C48 family.</text>
</comment>
<name>A0ABD1PC53_9LAMI</name>
<proteinExistence type="inferred from homology"/>
<dbReference type="PROSITE" id="PS50600">
    <property type="entry name" value="ULP_PROTEASE"/>
    <property type="match status" value="1"/>
</dbReference>
<accession>A0ABD1PC53</accession>
<evidence type="ECO:0000313" key="6">
    <source>
        <dbReference type="EMBL" id="KAL2461479.1"/>
    </source>
</evidence>
<organism evidence="6 7">
    <name type="scientific">Abeliophyllum distichum</name>
    <dbReference type="NCBI Taxonomy" id="126358"/>
    <lineage>
        <taxon>Eukaryota</taxon>
        <taxon>Viridiplantae</taxon>
        <taxon>Streptophyta</taxon>
        <taxon>Embryophyta</taxon>
        <taxon>Tracheophyta</taxon>
        <taxon>Spermatophyta</taxon>
        <taxon>Magnoliopsida</taxon>
        <taxon>eudicotyledons</taxon>
        <taxon>Gunneridae</taxon>
        <taxon>Pentapetalae</taxon>
        <taxon>asterids</taxon>
        <taxon>lamiids</taxon>
        <taxon>Lamiales</taxon>
        <taxon>Oleaceae</taxon>
        <taxon>Forsythieae</taxon>
        <taxon>Abeliophyllum</taxon>
    </lineage>
</organism>
<comment type="caution">
    <text evidence="6">The sequence shown here is derived from an EMBL/GenBank/DDBJ whole genome shotgun (WGS) entry which is preliminary data.</text>
</comment>
<evidence type="ECO:0000256" key="3">
    <source>
        <dbReference type="ARBA" id="ARBA00022801"/>
    </source>
</evidence>
<dbReference type="EMBL" id="JBFOLK010000014">
    <property type="protein sequence ID" value="KAL2461479.1"/>
    <property type="molecule type" value="Genomic_DNA"/>
</dbReference>
<evidence type="ECO:0000313" key="7">
    <source>
        <dbReference type="Proteomes" id="UP001604336"/>
    </source>
</evidence>
<dbReference type="PANTHER" id="PTHR12606:SF1">
    <property type="entry name" value="UBIQUITIN-LIKE-SPECIFIC PROTEASE 1A"/>
    <property type="match status" value="1"/>
</dbReference>
<evidence type="ECO:0000259" key="5">
    <source>
        <dbReference type="PROSITE" id="PS50600"/>
    </source>
</evidence>
<keyword evidence="3" id="KW-0378">Hydrolase</keyword>
<keyword evidence="7" id="KW-1185">Reference proteome</keyword>
<keyword evidence="2 6" id="KW-0645">Protease</keyword>
<dbReference type="SUPFAM" id="SSF54001">
    <property type="entry name" value="Cysteine proteinases"/>
    <property type="match status" value="1"/>
</dbReference>
<evidence type="ECO:0000256" key="1">
    <source>
        <dbReference type="ARBA" id="ARBA00005234"/>
    </source>
</evidence>
<dbReference type="Gene3D" id="3.40.395.10">
    <property type="entry name" value="Adenoviral Proteinase, Chain A"/>
    <property type="match status" value="1"/>
</dbReference>